<dbReference type="AlphaFoldDB" id="A0A3M7REJ2"/>
<sequence length="65" mass="7518">MILDKCLNYSSINFGEPRAAQNGTKSFFLAQRVNEIKLYINCILNIRVGQKSNFKARILKKCCKY</sequence>
<protein>
    <submittedName>
        <fullName evidence="1">Uncharacterized protein</fullName>
    </submittedName>
</protein>
<evidence type="ECO:0000313" key="2">
    <source>
        <dbReference type="Proteomes" id="UP000276133"/>
    </source>
</evidence>
<name>A0A3M7REJ2_BRAPC</name>
<dbReference type="Proteomes" id="UP000276133">
    <property type="component" value="Unassembled WGS sequence"/>
</dbReference>
<accession>A0A3M7REJ2</accession>
<reference evidence="1 2" key="1">
    <citation type="journal article" date="2018" name="Sci. Rep.">
        <title>Genomic signatures of local adaptation to the degree of environmental predictability in rotifers.</title>
        <authorList>
            <person name="Franch-Gras L."/>
            <person name="Hahn C."/>
            <person name="Garcia-Roger E.M."/>
            <person name="Carmona M.J."/>
            <person name="Serra M."/>
            <person name="Gomez A."/>
        </authorList>
    </citation>
    <scope>NUCLEOTIDE SEQUENCE [LARGE SCALE GENOMIC DNA]</scope>
    <source>
        <strain evidence="1">HYR1</strain>
    </source>
</reference>
<keyword evidence="2" id="KW-1185">Reference proteome</keyword>
<evidence type="ECO:0000313" key="1">
    <source>
        <dbReference type="EMBL" id="RNA21859.1"/>
    </source>
</evidence>
<dbReference type="EMBL" id="REGN01003575">
    <property type="protein sequence ID" value="RNA21859.1"/>
    <property type="molecule type" value="Genomic_DNA"/>
</dbReference>
<gene>
    <name evidence="1" type="ORF">BpHYR1_019440</name>
</gene>
<organism evidence="1 2">
    <name type="scientific">Brachionus plicatilis</name>
    <name type="common">Marine rotifer</name>
    <name type="synonym">Brachionus muelleri</name>
    <dbReference type="NCBI Taxonomy" id="10195"/>
    <lineage>
        <taxon>Eukaryota</taxon>
        <taxon>Metazoa</taxon>
        <taxon>Spiralia</taxon>
        <taxon>Gnathifera</taxon>
        <taxon>Rotifera</taxon>
        <taxon>Eurotatoria</taxon>
        <taxon>Monogononta</taxon>
        <taxon>Pseudotrocha</taxon>
        <taxon>Ploima</taxon>
        <taxon>Brachionidae</taxon>
        <taxon>Brachionus</taxon>
    </lineage>
</organism>
<comment type="caution">
    <text evidence="1">The sequence shown here is derived from an EMBL/GenBank/DDBJ whole genome shotgun (WGS) entry which is preliminary data.</text>
</comment>
<proteinExistence type="predicted"/>